<keyword evidence="2" id="KW-1185">Reference proteome</keyword>
<dbReference type="AlphaFoldDB" id="A0A4Z2HXW1"/>
<reference evidence="1 2" key="1">
    <citation type="submission" date="2019-03" db="EMBL/GenBank/DDBJ databases">
        <title>First draft genome of Liparis tanakae, snailfish: a comprehensive survey of snailfish specific genes.</title>
        <authorList>
            <person name="Kim W."/>
            <person name="Song I."/>
            <person name="Jeong J.-H."/>
            <person name="Kim D."/>
            <person name="Kim S."/>
            <person name="Ryu S."/>
            <person name="Song J.Y."/>
            <person name="Lee S.K."/>
        </authorList>
    </citation>
    <scope>NUCLEOTIDE SEQUENCE [LARGE SCALE GENOMIC DNA]</scope>
    <source>
        <tissue evidence="1">Muscle</tissue>
    </source>
</reference>
<sequence length="176" mass="19724">MEDTCNILQTLTDSFSGRSNQGPSTCTLRSKENDGTAAAKIPRCLLVLIFREIDKHRDTHGLSSNELLQRCRFVLCKNERENFQLLQPELDELGIVTDSCQSSRLTYEALPSTLVLDPALLSLAGQSYTGASTTVTCWERGMAYTKVPMLQPENWLVGWDGKTITQRKIMLLLNQP</sequence>
<name>A0A4Z2HXW1_9TELE</name>
<dbReference type="Proteomes" id="UP000314294">
    <property type="component" value="Unassembled WGS sequence"/>
</dbReference>
<accession>A0A4Z2HXW1</accession>
<dbReference type="EMBL" id="SRLO01000162">
    <property type="protein sequence ID" value="TNN70537.1"/>
    <property type="molecule type" value="Genomic_DNA"/>
</dbReference>
<comment type="caution">
    <text evidence="1">The sequence shown here is derived from an EMBL/GenBank/DDBJ whole genome shotgun (WGS) entry which is preliminary data.</text>
</comment>
<proteinExistence type="predicted"/>
<evidence type="ECO:0000313" key="2">
    <source>
        <dbReference type="Proteomes" id="UP000314294"/>
    </source>
</evidence>
<gene>
    <name evidence="1" type="ORF">EYF80_019272</name>
</gene>
<protein>
    <submittedName>
        <fullName evidence="1">Uncharacterized protein</fullName>
    </submittedName>
</protein>
<organism evidence="1 2">
    <name type="scientific">Liparis tanakae</name>
    <name type="common">Tanaka's snailfish</name>
    <dbReference type="NCBI Taxonomy" id="230148"/>
    <lineage>
        <taxon>Eukaryota</taxon>
        <taxon>Metazoa</taxon>
        <taxon>Chordata</taxon>
        <taxon>Craniata</taxon>
        <taxon>Vertebrata</taxon>
        <taxon>Euteleostomi</taxon>
        <taxon>Actinopterygii</taxon>
        <taxon>Neopterygii</taxon>
        <taxon>Teleostei</taxon>
        <taxon>Neoteleostei</taxon>
        <taxon>Acanthomorphata</taxon>
        <taxon>Eupercaria</taxon>
        <taxon>Perciformes</taxon>
        <taxon>Cottioidei</taxon>
        <taxon>Cottales</taxon>
        <taxon>Liparidae</taxon>
        <taxon>Liparis</taxon>
    </lineage>
</organism>
<evidence type="ECO:0000313" key="1">
    <source>
        <dbReference type="EMBL" id="TNN70537.1"/>
    </source>
</evidence>